<evidence type="ECO:0000313" key="3">
    <source>
        <dbReference type="EMBL" id="RBR24224.1"/>
    </source>
</evidence>
<protein>
    <recommendedName>
        <fullName evidence="2">Aminoglycoside phosphotransferase domain-containing protein</fullName>
    </recommendedName>
</protein>
<dbReference type="InterPro" id="IPR051678">
    <property type="entry name" value="AGP_Transferase"/>
</dbReference>
<dbReference type="GeneID" id="41992402"/>
<evidence type="ECO:0000256" key="1">
    <source>
        <dbReference type="SAM" id="MobiDB-lite"/>
    </source>
</evidence>
<proteinExistence type="predicted"/>
<keyword evidence="4" id="KW-1185">Reference proteome</keyword>
<feature type="compositionally biased region" description="Low complexity" evidence="1">
    <location>
        <begin position="18"/>
        <end position="28"/>
    </location>
</feature>
<comment type="caution">
    <text evidence="3">The sequence shown here is derived from an EMBL/GenBank/DDBJ whole genome shotgun (WGS) entry which is preliminary data.</text>
</comment>
<evidence type="ECO:0000313" key="4">
    <source>
        <dbReference type="Proteomes" id="UP000253153"/>
    </source>
</evidence>
<dbReference type="OrthoDB" id="4177236at2759"/>
<feature type="domain" description="Aminoglycoside phosphotransferase" evidence="2">
    <location>
        <begin position="272"/>
        <end position="427"/>
    </location>
</feature>
<reference evidence="3 4" key="1">
    <citation type="submission" date="2018-06" db="EMBL/GenBank/DDBJ databases">
        <title>Fusarium incarnatum-equiseti species complex species 28.</title>
        <authorList>
            <person name="Gardiner D.M."/>
        </authorList>
    </citation>
    <scope>NUCLEOTIDE SEQUENCE [LARGE SCALE GENOMIC DNA]</scope>
    <source>
        <strain evidence="3 4">FIESC_28</strain>
    </source>
</reference>
<dbReference type="Gene3D" id="3.90.1200.10">
    <property type="match status" value="1"/>
</dbReference>
<dbReference type="InterPro" id="IPR002575">
    <property type="entry name" value="Aminoglycoside_PTrfase"/>
</dbReference>
<dbReference type="PANTHER" id="PTHR21310">
    <property type="entry name" value="AMINOGLYCOSIDE PHOSPHOTRANSFERASE-RELATED-RELATED"/>
    <property type="match status" value="1"/>
</dbReference>
<dbReference type="RefSeq" id="XP_031018815.1">
    <property type="nucleotide sequence ID" value="XM_031157106.1"/>
</dbReference>
<organism evidence="3 4">
    <name type="scientific">Fusarium coffeatum</name>
    <dbReference type="NCBI Taxonomy" id="231269"/>
    <lineage>
        <taxon>Eukaryota</taxon>
        <taxon>Fungi</taxon>
        <taxon>Dikarya</taxon>
        <taxon>Ascomycota</taxon>
        <taxon>Pezizomycotina</taxon>
        <taxon>Sordariomycetes</taxon>
        <taxon>Hypocreomycetidae</taxon>
        <taxon>Hypocreales</taxon>
        <taxon>Nectriaceae</taxon>
        <taxon>Fusarium</taxon>
        <taxon>Fusarium incarnatum-equiseti species complex</taxon>
    </lineage>
</organism>
<gene>
    <name evidence="3" type="ORF">FIESC28_02957</name>
</gene>
<dbReference type="AlphaFoldDB" id="A0A366S4I1"/>
<name>A0A366S4I1_9HYPO</name>
<evidence type="ECO:0000259" key="2">
    <source>
        <dbReference type="Pfam" id="PF01636"/>
    </source>
</evidence>
<dbReference type="PANTHER" id="PTHR21310:SF58">
    <property type="entry name" value="AMINOGLYCOSIDE PHOSPHOTRANSFERASE DOMAIN-CONTAINING PROTEIN"/>
    <property type="match status" value="1"/>
</dbReference>
<dbReference type="Pfam" id="PF01636">
    <property type="entry name" value="APH"/>
    <property type="match status" value="1"/>
</dbReference>
<feature type="region of interest" description="Disordered" evidence="1">
    <location>
        <begin position="1"/>
        <end position="28"/>
    </location>
</feature>
<dbReference type="InterPro" id="IPR011009">
    <property type="entry name" value="Kinase-like_dom_sf"/>
</dbReference>
<feature type="region of interest" description="Disordered" evidence="1">
    <location>
        <begin position="61"/>
        <end position="138"/>
    </location>
</feature>
<dbReference type="Proteomes" id="UP000253153">
    <property type="component" value="Unassembled WGS sequence"/>
</dbReference>
<dbReference type="SUPFAM" id="SSF56112">
    <property type="entry name" value="Protein kinase-like (PK-like)"/>
    <property type="match status" value="1"/>
</dbReference>
<dbReference type="EMBL" id="QKXC01000060">
    <property type="protein sequence ID" value="RBR24224.1"/>
    <property type="molecule type" value="Genomic_DNA"/>
</dbReference>
<accession>A0A366S4I1</accession>
<sequence length="452" mass="50688">MSPPPSDGALQPQPAPEPAAQSVQPTTPLVAQSAAELVAEIAAAHPAAQPTQLEVQPVTQPAIHGDVMNPARAQMLAQVAQGTTSPSPPPDPKIEGERRVGPLKSGANCSELGDPSRRISRASQQPEDSRAASVFRSDVSLSRPRKTVNFARLPKRPSSMLIKEEEDVKEKKPRLSSRYYTDIQSLGPAPHPDEHTRYLTSLLRNRKLFLTLQRLPKKDDDLIEPKTYEFRISQAGLVQHEKFSIIAHTRALPLVPQGSADGNISQTIVGELLEDVWPNLSRQEKYQYARQLRNILQKLRSNDRASNRNFGSIQAGPYSLIVDNHPSHTYYAVRVRPSQEEFMALLTSTLYSSVPKQVGKALVKQFRRDYPCVLTHGDLCPRNIIVSNHTITWILGWDCAGYYPVWWEYARFFEARTSEGNSDWYEYAEEIFVDEYPTELAAYQGIARCQQP</sequence>